<evidence type="ECO:0000256" key="1">
    <source>
        <dbReference type="ARBA" id="ARBA00004442"/>
    </source>
</evidence>
<keyword evidence="2" id="KW-0732">Signal</keyword>
<reference evidence="8 9" key="2">
    <citation type="submission" date="2012-04" db="EMBL/GenBank/DDBJ databases">
        <title>The Genome Sequence of Bartonella rochalimae BMGH.</title>
        <authorList>
            <consortium name="The Broad Institute Genome Sequencing Platform"/>
            <consortium name="The Broad Institute Genome Sequencing Center for Infectious Disease"/>
            <person name="Feldgarden M."/>
            <person name="Kirby J."/>
            <person name="Kosoy M."/>
            <person name="Birtles R."/>
            <person name="Probert W.S."/>
            <person name="Chiaraviglio L."/>
            <person name="Walker B."/>
            <person name="Young S.K."/>
            <person name="Zeng Q."/>
            <person name="Gargeya S."/>
            <person name="Fitzgerald M."/>
            <person name="Haas B."/>
            <person name="Abouelleil A."/>
            <person name="Alvarado L."/>
            <person name="Arachchi H.M."/>
            <person name="Berlin A.M."/>
            <person name="Chapman S.B."/>
            <person name="Goldberg J."/>
            <person name="Griggs A."/>
            <person name="Gujja S."/>
            <person name="Hansen M."/>
            <person name="Howarth C."/>
            <person name="Imamovic A."/>
            <person name="Larimer J."/>
            <person name="McCowen C."/>
            <person name="Montmayeur A."/>
            <person name="Murphy C."/>
            <person name="Neiman D."/>
            <person name="Pearson M."/>
            <person name="Priest M."/>
            <person name="Roberts A."/>
            <person name="Saif S."/>
            <person name="Shea T."/>
            <person name="Sisk P."/>
            <person name="Sykes S."/>
            <person name="Wortman J."/>
            <person name="Nusbaum C."/>
            <person name="Birren B."/>
        </authorList>
    </citation>
    <scope>NUCLEOTIDE SEQUENCE [LARGE SCALE GENOMIC DNA]</scope>
    <source>
        <strain evidence="8 9">ATCC BAA-1498</strain>
    </source>
</reference>
<dbReference type="RefSeq" id="WP_035005651.1">
    <property type="nucleotide sequence ID" value="NZ_KL407337.1"/>
</dbReference>
<dbReference type="Gene3D" id="2.40.160.20">
    <property type="match status" value="1"/>
</dbReference>
<gene>
    <name evidence="7" type="primary">hbpE</name>
    <name evidence="7" type="ORF">BARRO_10187</name>
    <name evidence="8" type="ORF">O99_00108</name>
</gene>
<dbReference type="InterPro" id="IPR051692">
    <property type="entry name" value="OMP-like"/>
</dbReference>
<name>E6YK66_9HYPH</name>
<comment type="similarity">
    <text evidence="5">Belongs to the Omp25/RopB family.</text>
</comment>
<accession>E6YK66</accession>
<keyword evidence="3" id="KW-0472">Membrane</keyword>
<evidence type="ECO:0000313" key="7">
    <source>
        <dbReference type="EMBL" id="CBI77254.1"/>
    </source>
</evidence>
<sequence>MNIKSFFITLAITSTCIPVVQASGSVSFQESLSPASFQPSWTGFYIGGQISSFSSTVSASSLDFEVPLIGGAQSSGRNNKWAPVDPKFLPKPLGMRGGIYAGSNVDLGNNLIVGVDTDIMWSGKEDSRNFIIDDNGIPTYRSGGAGSETGANSKQQPQMEARAILNPIGGFRNKSVMYYYMAQAKNNAQTGIVFNHCLKEKWAGATRVRIGFAADRIMPYIAAGVSYTELQDTLSVLVSRRNAEVDEEKKMVGYTFGGGFDIAIAKSFIMRTEYRYSDFGKKKFAKGEVELSYKTNDFRVGVAYKF</sequence>
<protein>
    <submittedName>
        <fullName evidence="7">Hemin binding protein E</fullName>
    </submittedName>
</protein>
<feature type="domain" description="Outer membrane protein beta-barrel" evidence="6">
    <location>
        <begin position="38"/>
        <end position="306"/>
    </location>
</feature>
<evidence type="ECO:0000259" key="6">
    <source>
        <dbReference type="Pfam" id="PF13505"/>
    </source>
</evidence>
<dbReference type="AlphaFoldDB" id="E6YK66"/>
<reference evidence="7" key="1">
    <citation type="journal article" date="2011" name="PLoS Genet.">
        <title>Parallel evolution of a type IV secretion system in radiating lineages of the host-restricted bacterial pathogen Bartonella.</title>
        <authorList>
            <person name="Engel P."/>
            <person name="Salzburger W."/>
            <person name="Liesch M."/>
            <person name="Chang C.C."/>
            <person name="Maruyama S."/>
            <person name="Lanz C."/>
            <person name="Calteau A."/>
            <person name="Lajus A."/>
            <person name="Medigue C."/>
            <person name="Schuster S.C."/>
            <person name="Dehio C."/>
        </authorList>
    </citation>
    <scope>NUCLEOTIDE SEQUENCE</scope>
    <source>
        <strain evidence="7">ATCC BAA-1498</strain>
    </source>
</reference>
<keyword evidence="9" id="KW-1185">Reference proteome</keyword>
<organism evidence="7">
    <name type="scientific">Bartonella rochalimae ATCC BAA-1498</name>
    <dbReference type="NCBI Taxonomy" id="685782"/>
    <lineage>
        <taxon>Bacteria</taxon>
        <taxon>Pseudomonadati</taxon>
        <taxon>Pseudomonadota</taxon>
        <taxon>Alphaproteobacteria</taxon>
        <taxon>Hyphomicrobiales</taxon>
        <taxon>Bartonellaceae</taxon>
        <taxon>Bartonella</taxon>
    </lineage>
</organism>
<evidence type="ECO:0000256" key="2">
    <source>
        <dbReference type="ARBA" id="ARBA00022729"/>
    </source>
</evidence>
<dbReference type="EMBL" id="FN645455">
    <property type="protein sequence ID" value="CBI77254.1"/>
    <property type="molecule type" value="Genomic_DNA"/>
</dbReference>
<dbReference type="PANTHER" id="PTHR34001:SF3">
    <property type="entry name" value="BLL7405 PROTEIN"/>
    <property type="match status" value="1"/>
</dbReference>
<dbReference type="InterPro" id="IPR011250">
    <property type="entry name" value="OMP/PagP_B-barrel"/>
</dbReference>
<dbReference type="EMBL" id="AHPK01000001">
    <property type="protein sequence ID" value="KEC57460.1"/>
    <property type="molecule type" value="Genomic_DNA"/>
</dbReference>
<dbReference type="GO" id="GO:0009279">
    <property type="term" value="C:cell outer membrane"/>
    <property type="evidence" value="ECO:0007669"/>
    <property type="project" value="UniProtKB-SubCell"/>
</dbReference>
<dbReference type="Pfam" id="PF13505">
    <property type="entry name" value="OMP_b-brl"/>
    <property type="match status" value="1"/>
</dbReference>
<dbReference type="HOGENOM" id="CLU_037100_4_2_5"/>
<keyword evidence="4" id="KW-0998">Cell outer membrane</keyword>
<dbReference type="PATRIC" id="fig|685782.3.peg.107"/>
<dbReference type="Proteomes" id="UP000027336">
    <property type="component" value="Unassembled WGS sequence"/>
</dbReference>
<dbReference type="SUPFAM" id="SSF56925">
    <property type="entry name" value="OMPA-like"/>
    <property type="match status" value="1"/>
</dbReference>
<comment type="subcellular location">
    <subcellularLocation>
        <location evidence="1">Cell outer membrane</location>
    </subcellularLocation>
</comment>
<evidence type="ECO:0000313" key="8">
    <source>
        <dbReference type="EMBL" id="KEC57460.1"/>
    </source>
</evidence>
<dbReference type="PANTHER" id="PTHR34001">
    <property type="entry name" value="BLL7405 PROTEIN"/>
    <property type="match status" value="1"/>
</dbReference>
<dbReference type="eggNOG" id="COG3637">
    <property type="taxonomic scope" value="Bacteria"/>
</dbReference>
<dbReference type="InterPro" id="IPR027385">
    <property type="entry name" value="Beta-barrel_OMP"/>
</dbReference>
<evidence type="ECO:0000256" key="4">
    <source>
        <dbReference type="ARBA" id="ARBA00023237"/>
    </source>
</evidence>
<evidence type="ECO:0000256" key="5">
    <source>
        <dbReference type="ARBA" id="ARBA00038306"/>
    </source>
</evidence>
<evidence type="ECO:0000313" key="9">
    <source>
        <dbReference type="Proteomes" id="UP000027336"/>
    </source>
</evidence>
<evidence type="ECO:0000256" key="3">
    <source>
        <dbReference type="ARBA" id="ARBA00023136"/>
    </source>
</evidence>
<proteinExistence type="inferred from homology"/>